<gene>
    <name evidence="1" type="ORF">B1H18_22895</name>
</gene>
<evidence type="ECO:0000313" key="1">
    <source>
        <dbReference type="EMBL" id="OON75338.1"/>
    </source>
</evidence>
<dbReference type="Proteomes" id="UP000190539">
    <property type="component" value="Unassembled WGS sequence"/>
</dbReference>
<sequence>MSEAQDMNHPEEDEGELFAVSAGLPGGWFEVTLAEGTVGEATARAEQVLAAMNPLELQVREHTLKKDVVERALAAHEQNPVLSAVCYTTAGEWAASLDIVGFAPDGGRPEPVDMARMLYDWEDATMVAAPEVTFPELPSGPSARVRGTYRKDRRRLFGRQMAEFVRYAIYSPDIRSLVVMTATWNKFAVDDEVAASVDVIARGLEIESGETASEGAVHREDRG</sequence>
<comment type="caution">
    <text evidence="1">The sequence shown here is derived from an EMBL/GenBank/DDBJ whole genome shotgun (WGS) entry which is preliminary data.</text>
</comment>
<organism evidence="1 2">
    <name type="scientific">Streptomyces tsukubensis</name>
    <dbReference type="NCBI Taxonomy" id="83656"/>
    <lineage>
        <taxon>Bacteria</taxon>
        <taxon>Bacillati</taxon>
        <taxon>Actinomycetota</taxon>
        <taxon>Actinomycetes</taxon>
        <taxon>Kitasatosporales</taxon>
        <taxon>Streptomycetaceae</taxon>
        <taxon>Streptomyces</taxon>
    </lineage>
</organism>
<evidence type="ECO:0000313" key="2">
    <source>
        <dbReference type="Proteomes" id="UP000190539"/>
    </source>
</evidence>
<dbReference type="AlphaFoldDB" id="A0A1V4A534"/>
<protein>
    <submittedName>
        <fullName evidence="1">Uncharacterized protein</fullName>
    </submittedName>
</protein>
<proteinExistence type="predicted"/>
<keyword evidence="2" id="KW-1185">Reference proteome</keyword>
<accession>A0A1V4A534</accession>
<reference evidence="1 2" key="1">
    <citation type="submission" date="2017-02" db="EMBL/GenBank/DDBJ databases">
        <title>Draft Genome Sequence of Streptomyces tsukubaensis F601, a Producer of the immunosuppressant tacrolimus FK506.</title>
        <authorList>
            <person name="Zong G."/>
            <person name="Zhong C."/>
            <person name="Fu J."/>
            <person name="Qin R."/>
            <person name="Cao G."/>
        </authorList>
    </citation>
    <scope>NUCLEOTIDE SEQUENCE [LARGE SCALE GENOMIC DNA]</scope>
    <source>
        <strain evidence="1 2">F601</strain>
    </source>
</reference>
<dbReference type="STRING" id="83656.B1H18_22895"/>
<dbReference type="RefSeq" id="WP_077970593.1">
    <property type="nucleotide sequence ID" value="NZ_CP045178.1"/>
</dbReference>
<name>A0A1V4A534_9ACTN</name>
<dbReference type="EMBL" id="MVFC01000023">
    <property type="protein sequence ID" value="OON75338.1"/>
    <property type="molecule type" value="Genomic_DNA"/>
</dbReference>